<evidence type="ECO:0000313" key="10">
    <source>
        <dbReference type="Proteomes" id="UP000593567"/>
    </source>
</evidence>
<keyword evidence="10" id="KW-1185">Reference proteome</keyword>
<evidence type="ECO:0000256" key="3">
    <source>
        <dbReference type="ARBA" id="ARBA00022490"/>
    </source>
</evidence>
<dbReference type="InterPro" id="IPR000504">
    <property type="entry name" value="RRM_dom"/>
</dbReference>
<dbReference type="GO" id="GO:0005737">
    <property type="term" value="C:cytoplasm"/>
    <property type="evidence" value="ECO:0007669"/>
    <property type="project" value="UniProtKB-SubCell"/>
</dbReference>
<evidence type="ECO:0000256" key="7">
    <source>
        <dbReference type="SAM" id="MobiDB-lite"/>
    </source>
</evidence>
<comment type="caution">
    <text evidence="9">The sequence shown here is derived from an EMBL/GenBank/DDBJ whole genome shotgun (WGS) entry which is preliminary data.</text>
</comment>
<dbReference type="CDD" id="cd12323">
    <property type="entry name" value="RRM2_MSI"/>
    <property type="match status" value="1"/>
</dbReference>
<dbReference type="InterPro" id="IPR012677">
    <property type="entry name" value="Nucleotide-bd_a/b_plait_sf"/>
</dbReference>
<comment type="subcellular location">
    <subcellularLocation>
        <location evidence="1">Cytoplasm</location>
    </subcellularLocation>
</comment>
<dbReference type="Pfam" id="PF00076">
    <property type="entry name" value="RRM_1"/>
    <property type="match status" value="2"/>
</dbReference>
<keyword evidence="4" id="KW-0677">Repeat</keyword>
<dbReference type="InterPro" id="IPR035979">
    <property type="entry name" value="RBD_domain_sf"/>
</dbReference>
<keyword evidence="3" id="KW-0963">Cytoplasm</keyword>
<comment type="similarity">
    <text evidence="2">Belongs to the Musashi family.</text>
</comment>
<proteinExistence type="inferred from homology"/>
<dbReference type="Proteomes" id="UP000593567">
    <property type="component" value="Unassembled WGS sequence"/>
</dbReference>
<evidence type="ECO:0000256" key="4">
    <source>
        <dbReference type="ARBA" id="ARBA00022737"/>
    </source>
</evidence>
<dbReference type="SUPFAM" id="SSF54928">
    <property type="entry name" value="RNA-binding domain, RBD"/>
    <property type="match status" value="2"/>
</dbReference>
<sequence length="259" mass="29116">MIESQPNNNNNVVESLEDSNDPGKMFVGGLSWQTTPEKLKEYFGLYGEVADSIVMKDPITKRSRGFGFVKFADPQSVDKVLSSPTHVIDEKKVDPKVAVPKKTKGPITKTKKIFVGGLASDTKEEDLQSYFETFGKVEETQLMYDKQTQRHRGFGFVTFEEADTVDKVVEIHFHEINDKVVECKKAQPKEVMAQQQPRPDVSSTATMLGLWPQLMPLANHQPQQALYENHVLQNQLMLSTYSGAVFSISHLSLIISSSY</sequence>
<feature type="domain" description="RRM" evidence="8">
    <location>
        <begin position="111"/>
        <end position="188"/>
    </location>
</feature>
<evidence type="ECO:0000256" key="5">
    <source>
        <dbReference type="ARBA" id="ARBA00022884"/>
    </source>
</evidence>
<dbReference type="Gene3D" id="3.30.70.330">
    <property type="match status" value="2"/>
</dbReference>
<reference evidence="9" key="1">
    <citation type="submission" date="2020-06" db="EMBL/GenBank/DDBJ databases">
        <title>Draft genome of Bugula neritina, a colonial animal packing powerful symbionts and potential medicines.</title>
        <authorList>
            <person name="Rayko M."/>
        </authorList>
    </citation>
    <scope>NUCLEOTIDE SEQUENCE [LARGE SCALE GENOMIC DNA]</scope>
    <source>
        <strain evidence="9">Kwan_BN1</strain>
    </source>
</reference>
<evidence type="ECO:0000313" key="9">
    <source>
        <dbReference type="EMBL" id="KAF6032432.1"/>
    </source>
</evidence>
<name>A0A7J7K1C5_BUGNE</name>
<dbReference type="SMART" id="SM00360">
    <property type="entry name" value="RRM"/>
    <property type="match status" value="2"/>
</dbReference>
<dbReference type="EMBL" id="VXIV02001507">
    <property type="protein sequence ID" value="KAF6032432.1"/>
    <property type="molecule type" value="Genomic_DNA"/>
</dbReference>
<gene>
    <name evidence="9" type="ORF">EB796_009246</name>
</gene>
<dbReference type="GO" id="GO:0006417">
    <property type="term" value="P:regulation of translation"/>
    <property type="evidence" value="ECO:0007669"/>
    <property type="project" value="TreeGrafter"/>
</dbReference>
<feature type="compositionally biased region" description="Polar residues" evidence="7">
    <location>
        <begin position="1"/>
        <end position="13"/>
    </location>
</feature>
<dbReference type="PROSITE" id="PS50102">
    <property type="entry name" value="RRM"/>
    <property type="match status" value="2"/>
</dbReference>
<dbReference type="PANTHER" id="PTHR48032">
    <property type="entry name" value="RNA-BINDING PROTEIN MUSASHI HOMOLOG RBP6"/>
    <property type="match status" value="1"/>
</dbReference>
<dbReference type="GO" id="GO:0003729">
    <property type="term" value="F:mRNA binding"/>
    <property type="evidence" value="ECO:0007669"/>
    <property type="project" value="TreeGrafter"/>
</dbReference>
<feature type="domain" description="RRM" evidence="8">
    <location>
        <begin position="23"/>
        <end position="104"/>
    </location>
</feature>
<protein>
    <recommendedName>
        <fullName evidence="8">RRM domain-containing protein</fullName>
    </recommendedName>
</protein>
<dbReference type="FunFam" id="3.30.70.330:FF:000025">
    <property type="entry name" value="RNA-binding protein Musashi homolog 2 isoform X1"/>
    <property type="match status" value="1"/>
</dbReference>
<evidence type="ECO:0000256" key="1">
    <source>
        <dbReference type="ARBA" id="ARBA00004496"/>
    </source>
</evidence>
<dbReference type="InterPro" id="IPR034126">
    <property type="entry name" value="MSI_RRM2"/>
</dbReference>
<feature type="region of interest" description="Disordered" evidence="7">
    <location>
        <begin position="1"/>
        <end position="20"/>
    </location>
</feature>
<evidence type="ECO:0000256" key="2">
    <source>
        <dbReference type="ARBA" id="ARBA00006635"/>
    </source>
</evidence>
<dbReference type="PANTHER" id="PTHR48032:SF18">
    <property type="entry name" value="RRM DOMAIN-CONTAINING PROTEIN"/>
    <property type="match status" value="1"/>
</dbReference>
<evidence type="ECO:0000256" key="6">
    <source>
        <dbReference type="PROSITE-ProRule" id="PRU00176"/>
    </source>
</evidence>
<dbReference type="OrthoDB" id="1875751at2759"/>
<organism evidence="9 10">
    <name type="scientific">Bugula neritina</name>
    <name type="common">Brown bryozoan</name>
    <name type="synonym">Sertularia neritina</name>
    <dbReference type="NCBI Taxonomy" id="10212"/>
    <lineage>
        <taxon>Eukaryota</taxon>
        <taxon>Metazoa</taxon>
        <taxon>Spiralia</taxon>
        <taxon>Lophotrochozoa</taxon>
        <taxon>Bryozoa</taxon>
        <taxon>Gymnolaemata</taxon>
        <taxon>Cheilostomatida</taxon>
        <taxon>Flustrina</taxon>
        <taxon>Buguloidea</taxon>
        <taxon>Bugulidae</taxon>
        <taxon>Bugula</taxon>
    </lineage>
</organism>
<accession>A0A7J7K1C5</accession>
<dbReference type="AlphaFoldDB" id="A0A7J7K1C5"/>
<evidence type="ECO:0000259" key="8">
    <source>
        <dbReference type="PROSITE" id="PS50102"/>
    </source>
</evidence>
<keyword evidence="5 6" id="KW-0694">RNA-binding</keyword>